<evidence type="ECO:0000256" key="7">
    <source>
        <dbReference type="ARBA" id="ARBA00022949"/>
    </source>
</evidence>
<keyword evidence="9 12" id="KW-0406">Ion transport</keyword>
<evidence type="ECO:0000256" key="12">
    <source>
        <dbReference type="RuleBase" id="RU010713"/>
    </source>
</evidence>
<sequence length="247" mass="29683">FFQAILFYVPRWLWKNWEAGKIHALMMDLDIGVVQDVEKRQKKRLLLDYLADNLKHHNWWAYRYFFCEFLALVNIIGQMFLMDRFFDGAFLTFGLEVIAFAEQDQEDRLDPLIYVFPRMTKCTFHKFGTSGEVEKHDALCLLPLNIVNEKVYIFLWFWFILLALLSFLVILYRLIIVISPKMRAYLLYIRFRLIRREVINTIVKKSYVGDWFLFYMLGQNVDSMIFKEVMHELARKLGHLGKDFSDT</sequence>
<protein>
    <recommendedName>
        <fullName evidence="12">Innexin</fullName>
    </recommendedName>
</protein>
<comment type="subcellular location">
    <subcellularLocation>
        <location evidence="1">Cell junction</location>
        <location evidence="1">Gap junction</location>
    </subcellularLocation>
    <subcellularLocation>
        <location evidence="2 12">Cell membrane</location>
        <topology evidence="2 12">Multi-pass membrane protein</topology>
    </subcellularLocation>
</comment>
<keyword evidence="7" id="KW-0965">Cell junction</keyword>
<dbReference type="PRINTS" id="PR01262">
    <property type="entry name" value="INNEXIN"/>
</dbReference>
<dbReference type="GO" id="GO:0005921">
    <property type="term" value="C:gap junction"/>
    <property type="evidence" value="ECO:0007669"/>
    <property type="project" value="UniProtKB-SubCell"/>
</dbReference>
<evidence type="ECO:0000256" key="8">
    <source>
        <dbReference type="ARBA" id="ARBA00022989"/>
    </source>
</evidence>
<dbReference type="AlphaFoldDB" id="A0A0K2UUS0"/>
<evidence type="ECO:0000313" key="13">
    <source>
        <dbReference type="EMBL" id="CDW41667.1"/>
    </source>
</evidence>
<evidence type="ECO:0000256" key="6">
    <source>
        <dbReference type="ARBA" id="ARBA00022868"/>
    </source>
</evidence>
<dbReference type="EMBL" id="HACA01024306">
    <property type="protein sequence ID" value="CDW41667.1"/>
    <property type="molecule type" value="Transcribed_RNA"/>
</dbReference>
<name>A0A0K2UUS0_LEPSM</name>
<keyword evidence="4" id="KW-1003">Cell membrane</keyword>
<dbReference type="InterPro" id="IPR000990">
    <property type="entry name" value="Innexin"/>
</dbReference>
<gene>
    <name evidence="12" type="primary">inx</name>
</gene>
<evidence type="ECO:0000256" key="4">
    <source>
        <dbReference type="ARBA" id="ARBA00022475"/>
    </source>
</evidence>
<comment type="caution">
    <text evidence="12">Lacks conserved residue(s) required for the propagation of feature annotation.</text>
</comment>
<evidence type="ECO:0000256" key="2">
    <source>
        <dbReference type="ARBA" id="ARBA00004651"/>
    </source>
</evidence>
<reference evidence="13" key="1">
    <citation type="submission" date="2014-05" db="EMBL/GenBank/DDBJ databases">
        <authorList>
            <person name="Chronopoulou M."/>
        </authorList>
    </citation>
    <scope>NUCLEOTIDE SEQUENCE</scope>
    <source>
        <tissue evidence="13">Whole organism</tissue>
    </source>
</reference>
<feature type="transmembrane region" description="Helical" evidence="12">
    <location>
        <begin position="61"/>
        <end position="81"/>
    </location>
</feature>
<dbReference type="GO" id="GO:0034220">
    <property type="term" value="P:monoatomic ion transmembrane transport"/>
    <property type="evidence" value="ECO:0007669"/>
    <property type="project" value="UniProtKB-KW"/>
</dbReference>
<keyword evidence="8 12" id="KW-1133">Transmembrane helix</keyword>
<feature type="transmembrane region" description="Helical" evidence="12">
    <location>
        <begin position="151"/>
        <end position="175"/>
    </location>
</feature>
<evidence type="ECO:0000256" key="3">
    <source>
        <dbReference type="ARBA" id="ARBA00022448"/>
    </source>
</evidence>
<dbReference type="PROSITE" id="PS51013">
    <property type="entry name" value="PANNEXIN"/>
    <property type="match status" value="1"/>
</dbReference>
<evidence type="ECO:0000256" key="10">
    <source>
        <dbReference type="ARBA" id="ARBA00023136"/>
    </source>
</evidence>
<evidence type="ECO:0000256" key="9">
    <source>
        <dbReference type="ARBA" id="ARBA00023065"/>
    </source>
</evidence>
<accession>A0A0K2UUS0</accession>
<dbReference type="Pfam" id="PF00876">
    <property type="entry name" value="Innexin"/>
    <property type="match status" value="1"/>
</dbReference>
<proteinExistence type="inferred from homology"/>
<keyword evidence="6" id="KW-0303">Gap junction</keyword>
<comment type="similarity">
    <text evidence="12">Belongs to the pannexin family.</text>
</comment>
<comment type="function">
    <text evidence="12">Structural component of the gap junctions.</text>
</comment>
<evidence type="ECO:0000256" key="1">
    <source>
        <dbReference type="ARBA" id="ARBA00004610"/>
    </source>
</evidence>
<keyword evidence="3 12" id="KW-0813">Transport</keyword>
<organism evidence="13">
    <name type="scientific">Lepeophtheirus salmonis</name>
    <name type="common">Salmon louse</name>
    <name type="synonym">Caligus salmonis</name>
    <dbReference type="NCBI Taxonomy" id="72036"/>
    <lineage>
        <taxon>Eukaryota</taxon>
        <taxon>Metazoa</taxon>
        <taxon>Ecdysozoa</taxon>
        <taxon>Arthropoda</taxon>
        <taxon>Crustacea</taxon>
        <taxon>Multicrustacea</taxon>
        <taxon>Hexanauplia</taxon>
        <taxon>Copepoda</taxon>
        <taxon>Siphonostomatoida</taxon>
        <taxon>Caligidae</taxon>
        <taxon>Lepeophtheirus</taxon>
    </lineage>
</organism>
<dbReference type="GO" id="GO:0005886">
    <property type="term" value="C:plasma membrane"/>
    <property type="evidence" value="ECO:0007669"/>
    <property type="project" value="UniProtKB-SubCell"/>
</dbReference>
<keyword evidence="5 12" id="KW-0812">Transmembrane</keyword>
<dbReference type="PANTHER" id="PTHR11893">
    <property type="entry name" value="INNEXIN"/>
    <property type="match status" value="1"/>
</dbReference>
<feature type="non-terminal residue" evidence="13">
    <location>
        <position position="1"/>
    </location>
</feature>
<keyword evidence="11 12" id="KW-0407">Ion channel</keyword>
<evidence type="ECO:0000256" key="11">
    <source>
        <dbReference type="ARBA" id="ARBA00023303"/>
    </source>
</evidence>
<dbReference type="GO" id="GO:0005243">
    <property type="term" value="F:gap junction channel activity"/>
    <property type="evidence" value="ECO:0007669"/>
    <property type="project" value="TreeGrafter"/>
</dbReference>
<dbReference type="OrthoDB" id="5867527at2759"/>
<dbReference type="PANTHER" id="PTHR11893:SF40">
    <property type="entry name" value="INNEXIN SHAKING-B"/>
    <property type="match status" value="1"/>
</dbReference>
<evidence type="ECO:0000256" key="5">
    <source>
        <dbReference type="ARBA" id="ARBA00022692"/>
    </source>
</evidence>
<keyword evidence="10 12" id="KW-0472">Membrane</keyword>